<accession>A5GCU5</accession>
<evidence type="ECO:0000313" key="2">
    <source>
        <dbReference type="Proteomes" id="UP000006695"/>
    </source>
</evidence>
<evidence type="ECO:0000313" key="1">
    <source>
        <dbReference type="EMBL" id="ABQ24595.1"/>
    </source>
</evidence>
<dbReference type="EMBL" id="CP000698">
    <property type="protein sequence ID" value="ABQ24595.1"/>
    <property type="molecule type" value="Genomic_DNA"/>
</dbReference>
<reference evidence="1 2" key="1">
    <citation type="submission" date="2007-05" db="EMBL/GenBank/DDBJ databases">
        <title>Complete sequence of Geobacter uraniireducens Rf4.</title>
        <authorList>
            <consortium name="US DOE Joint Genome Institute"/>
            <person name="Copeland A."/>
            <person name="Lucas S."/>
            <person name="Lapidus A."/>
            <person name="Barry K."/>
            <person name="Detter J.C."/>
            <person name="Glavina del Rio T."/>
            <person name="Hammon N."/>
            <person name="Israni S."/>
            <person name="Dalin E."/>
            <person name="Tice H."/>
            <person name="Pitluck S."/>
            <person name="Chertkov O."/>
            <person name="Brettin T."/>
            <person name="Bruce D."/>
            <person name="Han C."/>
            <person name="Schmutz J."/>
            <person name="Larimer F."/>
            <person name="Land M."/>
            <person name="Hauser L."/>
            <person name="Kyrpides N."/>
            <person name="Mikhailova N."/>
            <person name="Shelobolina E."/>
            <person name="Aklujkar M."/>
            <person name="Lovley D."/>
            <person name="Richardson P."/>
        </authorList>
    </citation>
    <scope>NUCLEOTIDE SEQUENCE [LARGE SCALE GENOMIC DNA]</scope>
    <source>
        <strain evidence="1 2">Rf4</strain>
    </source>
</reference>
<organism evidence="1 2">
    <name type="scientific">Geotalea uraniireducens (strain Rf4)</name>
    <name type="common">Geobacter uraniireducens</name>
    <dbReference type="NCBI Taxonomy" id="351605"/>
    <lineage>
        <taxon>Bacteria</taxon>
        <taxon>Pseudomonadati</taxon>
        <taxon>Thermodesulfobacteriota</taxon>
        <taxon>Desulfuromonadia</taxon>
        <taxon>Geobacterales</taxon>
        <taxon>Geobacteraceae</taxon>
        <taxon>Geotalea</taxon>
    </lineage>
</organism>
<dbReference type="AlphaFoldDB" id="A5GCU5"/>
<keyword evidence="2" id="KW-1185">Reference proteome</keyword>
<gene>
    <name evidence="1" type="ordered locus">Gura_0379</name>
</gene>
<dbReference type="HOGENOM" id="CLU_114437_0_0_7"/>
<name>A5GCU5_GEOUR</name>
<dbReference type="Proteomes" id="UP000006695">
    <property type="component" value="Chromosome"/>
</dbReference>
<sequence length="171" mass="19697">MARVSHRTGVEEKGQRSLRSSDAYLPKRGLKEKSFCKTCGALYHNKRWYMDEAELRTLREEAGINKVVCPACQRIEDGNPAGIVIFSGSYVAKHARDILNAVKHVEAKSMLKNPLGRIMEVKEDENMITISTTEDKLAQKLGREIYKAHHGELHYQWSHEENFVRVNWKKE</sequence>
<dbReference type="InterPro" id="IPR047706">
    <property type="entry name" value="BCAM0308-like"/>
</dbReference>
<evidence type="ECO:0008006" key="3">
    <source>
        <dbReference type="Google" id="ProtNLM"/>
    </source>
</evidence>
<dbReference type="STRING" id="351605.Gura_0379"/>
<dbReference type="RefSeq" id="WP_011937321.1">
    <property type="nucleotide sequence ID" value="NC_009483.1"/>
</dbReference>
<dbReference type="KEGG" id="gur:Gura_0379"/>
<protein>
    <recommendedName>
        <fullName evidence="3">Nmd3 N-terminal domain-containing protein</fullName>
    </recommendedName>
</protein>
<dbReference type="NCBIfam" id="NF040826">
    <property type="entry name" value="lxa_BCAM0308"/>
    <property type="match status" value="1"/>
</dbReference>
<dbReference type="OrthoDB" id="9785278at2"/>
<proteinExistence type="predicted"/>